<dbReference type="GeneID" id="41331382"/>
<dbReference type="Proteomes" id="UP000321408">
    <property type="component" value="Chromosome"/>
</dbReference>
<sequence length="250" mass="29435">MDQQDSIFIQKFPVRYGDIDISGYASIKSFFSNFQEIGFNHADILAQKYNGKKEFSFAVVWTKLNVVMKRIPKWKEMLTYSSWISPLIQNSKIATRNFKIEDSQHNQIGYGYGTMVFFDMVKRKSIEIPKELLIYPTHDYSIGNHEFSKLDNLSTYDYQITIKTQYTDLDIYRHVNNVRYINWVIDSMPLDILKKKKCYETEIHFLNEAKNGILVKSNTKILTENEKISANHEIIREDGKSIARVKTIWK</sequence>
<evidence type="ECO:0000256" key="1">
    <source>
        <dbReference type="ARBA" id="ARBA00006500"/>
    </source>
</evidence>
<dbReference type="SUPFAM" id="SSF54637">
    <property type="entry name" value="Thioesterase/thiol ester dehydrase-isomerase"/>
    <property type="match status" value="2"/>
</dbReference>
<evidence type="ECO:0000256" key="7">
    <source>
        <dbReference type="ARBA" id="ARBA00023160"/>
    </source>
</evidence>
<dbReference type="AlphaFoldDB" id="A0A5B9DEV7"/>
<comment type="similarity">
    <text evidence="1">Belongs to the acyl-ACP thioesterase family.</text>
</comment>
<feature type="domain" description="Acyl-ACP thioesterase-like C-terminal" evidence="9">
    <location>
        <begin position="161"/>
        <end position="250"/>
    </location>
</feature>
<evidence type="ECO:0000256" key="3">
    <source>
        <dbReference type="ARBA" id="ARBA00022801"/>
    </source>
</evidence>
<reference evidence="10 11" key="1">
    <citation type="journal article" date="2020" name="Nature">
        <title>Isolation of an archaeon at the prokaryote-eukaryote interface.</title>
        <authorList>
            <person name="Imachi H."/>
            <person name="Nobu M.K."/>
            <person name="Nakahara N."/>
            <person name="Morono Y."/>
            <person name="Ogawara M."/>
            <person name="Takaki Y."/>
            <person name="Takano Y."/>
            <person name="Uematsu K."/>
            <person name="Ikuta T."/>
            <person name="Ito M."/>
            <person name="Matsui Y."/>
            <person name="Miyazaki M."/>
            <person name="Murata K."/>
            <person name="Saito Y."/>
            <person name="Sakai S."/>
            <person name="Song C."/>
            <person name="Tasumi E."/>
            <person name="Yamanaka Y."/>
            <person name="Yamaguchi T."/>
            <person name="Kamagata Y."/>
            <person name="Tamaki H."/>
            <person name="Takai K."/>
        </authorList>
    </citation>
    <scope>NUCLEOTIDE SEQUENCE [LARGE SCALE GENOMIC DNA]</scope>
    <source>
        <strain evidence="10 11">MK-D1</strain>
    </source>
</reference>
<dbReference type="RefSeq" id="WP_147664466.1">
    <property type="nucleotide sequence ID" value="NZ_CP042905.2"/>
</dbReference>
<dbReference type="PANTHER" id="PTHR31727:SF6">
    <property type="entry name" value="OLEOYL-ACYL CARRIER PROTEIN THIOESTERASE 1, CHLOROPLASTIC"/>
    <property type="match status" value="1"/>
</dbReference>
<keyword evidence="5" id="KW-0809">Transit peptide</keyword>
<evidence type="ECO:0000256" key="5">
    <source>
        <dbReference type="ARBA" id="ARBA00022946"/>
    </source>
</evidence>
<evidence type="ECO:0000259" key="8">
    <source>
        <dbReference type="Pfam" id="PF01643"/>
    </source>
</evidence>
<dbReference type="GO" id="GO:0016297">
    <property type="term" value="F:fatty acyl-[ACP] hydrolase activity"/>
    <property type="evidence" value="ECO:0007669"/>
    <property type="project" value="InterPro"/>
</dbReference>
<evidence type="ECO:0000256" key="2">
    <source>
        <dbReference type="ARBA" id="ARBA00022516"/>
    </source>
</evidence>
<dbReference type="Pfam" id="PF01643">
    <property type="entry name" value="Acyl-ACP_TE"/>
    <property type="match status" value="1"/>
</dbReference>
<keyword evidence="4" id="KW-0276">Fatty acid metabolism</keyword>
<evidence type="ECO:0000256" key="6">
    <source>
        <dbReference type="ARBA" id="ARBA00023098"/>
    </source>
</evidence>
<evidence type="ECO:0000313" key="11">
    <source>
        <dbReference type="Proteomes" id="UP000321408"/>
    </source>
</evidence>
<name>A0A5B9DEV7_9ARCH</name>
<dbReference type="EMBL" id="CP042905">
    <property type="protein sequence ID" value="QEE17575.1"/>
    <property type="molecule type" value="Genomic_DNA"/>
</dbReference>
<organism evidence="10 11">
    <name type="scientific">Promethearchaeum syntrophicum</name>
    <dbReference type="NCBI Taxonomy" id="2594042"/>
    <lineage>
        <taxon>Archaea</taxon>
        <taxon>Promethearchaeati</taxon>
        <taxon>Promethearchaeota</taxon>
        <taxon>Promethearchaeia</taxon>
        <taxon>Promethearchaeales</taxon>
        <taxon>Promethearchaeaceae</taxon>
        <taxon>Promethearchaeum</taxon>
    </lineage>
</organism>
<reference evidence="10 11" key="2">
    <citation type="journal article" date="2024" name="Int. J. Syst. Evol. Microbiol.">
        <title>Promethearchaeum syntrophicum gen. nov., sp. nov., an anaerobic, obligately syntrophic archaeon, the first isolate of the lineage 'Asgard' archaea, and proposal of the new archaeal phylum Promethearchaeota phyl. nov. and kingdom Promethearchaeati regn. nov.</title>
        <authorList>
            <person name="Imachi H."/>
            <person name="Nobu M.K."/>
            <person name="Kato S."/>
            <person name="Takaki Y."/>
            <person name="Miyazaki M."/>
            <person name="Miyata M."/>
            <person name="Ogawara M."/>
            <person name="Saito Y."/>
            <person name="Sakai S."/>
            <person name="Tahara Y.O."/>
            <person name="Takano Y."/>
            <person name="Tasumi E."/>
            <person name="Uematsu K."/>
            <person name="Yoshimura T."/>
            <person name="Itoh T."/>
            <person name="Ohkuma M."/>
            <person name="Takai K."/>
        </authorList>
    </citation>
    <scope>NUCLEOTIDE SEQUENCE [LARGE SCALE GENOMIC DNA]</scope>
    <source>
        <strain evidence="10 11">MK-D1</strain>
    </source>
</reference>
<gene>
    <name evidence="10" type="ORF">DSAG12_03412</name>
</gene>
<dbReference type="Gene3D" id="3.10.129.10">
    <property type="entry name" value="Hotdog Thioesterase"/>
    <property type="match status" value="1"/>
</dbReference>
<dbReference type="Pfam" id="PF20791">
    <property type="entry name" value="Acyl-ACP_TE_C"/>
    <property type="match status" value="1"/>
</dbReference>
<feature type="domain" description="Acyl-ACP thioesterase N-terminal hotdog" evidence="8">
    <location>
        <begin position="7"/>
        <end position="133"/>
    </location>
</feature>
<proteinExistence type="inferred from homology"/>
<keyword evidence="7" id="KW-0275">Fatty acid biosynthesis</keyword>
<dbReference type="PANTHER" id="PTHR31727">
    <property type="entry name" value="OLEOYL-ACYL CARRIER PROTEIN THIOESTERASE 1, CHLOROPLASTIC"/>
    <property type="match status" value="1"/>
</dbReference>
<evidence type="ECO:0000259" key="9">
    <source>
        <dbReference type="Pfam" id="PF20791"/>
    </source>
</evidence>
<dbReference type="InterPro" id="IPR049427">
    <property type="entry name" value="Acyl-ACP_TE_C"/>
</dbReference>
<dbReference type="InterPro" id="IPR045023">
    <property type="entry name" value="FATA/B"/>
</dbReference>
<protein>
    <submittedName>
        <fullName evidence="10">Acyl-[acyl-carrier-protein] thioesterase</fullName>
    </submittedName>
</protein>
<keyword evidence="11" id="KW-1185">Reference proteome</keyword>
<accession>A0A5B9DEV7</accession>
<dbReference type="GO" id="GO:0000036">
    <property type="term" value="F:acyl carrier activity"/>
    <property type="evidence" value="ECO:0007669"/>
    <property type="project" value="TreeGrafter"/>
</dbReference>
<keyword evidence="2" id="KW-0444">Lipid biosynthesis</keyword>
<evidence type="ECO:0000313" key="10">
    <source>
        <dbReference type="EMBL" id="QEE17575.1"/>
    </source>
</evidence>
<dbReference type="KEGG" id="psyt:DSAG12_03412"/>
<dbReference type="InterPro" id="IPR002864">
    <property type="entry name" value="Acyl-ACP_thioesterase_NHD"/>
</dbReference>
<evidence type="ECO:0000256" key="4">
    <source>
        <dbReference type="ARBA" id="ARBA00022832"/>
    </source>
</evidence>
<keyword evidence="3" id="KW-0378">Hydrolase</keyword>
<keyword evidence="6" id="KW-0443">Lipid metabolism</keyword>
<dbReference type="InterPro" id="IPR029069">
    <property type="entry name" value="HotDog_dom_sf"/>
</dbReference>